<protein>
    <recommendedName>
        <fullName evidence="2">Amine oxidase domain-containing protein</fullName>
    </recommendedName>
</protein>
<dbReference type="InterPro" id="IPR036188">
    <property type="entry name" value="FAD/NAD-bd_sf"/>
</dbReference>
<reference evidence="1" key="1">
    <citation type="submission" date="2018-05" db="EMBL/GenBank/DDBJ databases">
        <authorList>
            <person name="Lanie J.A."/>
            <person name="Ng W.-L."/>
            <person name="Kazmierczak K.M."/>
            <person name="Andrzejewski T.M."/>
            <person name="Davidsen T.M."/>
            <person name="Wayne K.J."/>
            <person name="Tettelin H."/>
            <person name="Glass J.I."/>
            <person name="Rusch D."/>
            <person name="Podicherti R."/>
            <person name="Tsui H.-C.T."/>
            <person name="Winkler M.E."/>
        </authorList>
    </citation>
    <scope>NUCLEOTIDE SEQUENCE</scope>
</reference>
<dbReference type="Gene3D" id="3.50.50.60">
    <property type="entry name" value="FAD/NAD(P)-binding domain"/>
    <property type="match status" value="1"/>
</dbReference>
<organism evidence="1">
    <name type="scientific">marine metagenome</name>
    <dbReference type="NCBI Taxonomy" id="408172"/>
    <lineage>
        <taxon>unclassified sequences</taxon>
        <taxon>metagenomes</taxon>
        <taxon>ecological metagenomes</taxon>
    </lineage>
</organism>
<evidence type="ECO:0000313" key="1">
    <source>
        <dbReference type="EMBL" id="SVB07820.1"/>
    </source>
</evidence>
<dbReference type="EMBL" id="UINC01027856">
    <property type="protein sequence ID" value="SVB07820.1"/>
    <property type="molecule type" value="Genomic_DNA"/>
</dbReference>
<proteinExistence type="predicted"/>
<evidence type="ECO:0008006" key="2">
    <source>
        <dbReference type="Google" id="ProtNLM"/>
    </source>
</evidence>
<name>A0A382B1W3_9ZZZZ</name>
<accession>A0A382B1W3</accession>
<sequence>QYQVGHASLIQSIREELQSFPGLFVTGSAYTGIGIPDCIRDGMNTAKEAIEFLTNKTNT</sequence>
<dbReference type="AlphaFoldDB" id="A0A382B1W3"/>
<gene>
    <name evidence="1" type="ORF">METZ01_LOCUS160674</name>
</gene>
<feature type="non-terminal residue" evidence="1">
    <location>
        <position position="1"/>
    </location>
</feature>